<dbReference type="EMBL" id="BART01020757">
    <property type="protein sequence ID" value="GAH05310.1"/>
    <property type="molecule type" value="Genomic_DNA"/>
</dbReference>
<name>X1DAI5_9ZZZZ</name>
<evidence type="ECO:0000313" key="1">
    <source>
        <dbReference type="EMBL" id="GAH05310.1"/>
    </source>
</evidence>
<dbReference type="AlphaFoldDB" id="X1DAI5"/>
<reference evidence="1" key="1">
    <citation type="journal article" date="2014" name="Front. Microbiol.">
        <title>High frequency of phylogenetically diverse reductive dehalogenase-homologous genes in deep subseafloor sedimentary metagenomes.</title>
        <authorList>
            <person name="Kawai M."/>
            <person name="Futagami T."/>
            <person name="Toyoda A."/>
            <person name="Takaki Y."/>
            <person name="Nishi S."/>
            <person name="Hori S."/>
            <person name="Arai W."/>
            <person name="Tsubouchi T."/>
            <person name="Morono Y."/>
            <person name="Uchiyama I."/>
            <person name="Ito T."/>
            <person name="Fujiyama A."/>
            <person name="Inagaki F."/>
            <person name="Takami H."/>
        </authorList>
    </citation>
    <scope>NUCLEOTIDE SEQUENCE</scope>
    <source>
        <strain evidence="1">Expedition CK06-06</strain>
    </source>
</reference>
<feature type="non-terminal residue" evidence="1">
    <location>
        <position position="60"/>
    </location>
</feature>
<evidence type="ECO:0008006" key="2">
    <source>
        <dbReference type="Google" id="ProtNLM"/>
    </source>
</evidence>
<sequence length="60" mass="6766">MKILLISYLSPADKITGGFRPASFTKFFPEVGIDVLLLTSHPDILKDKKILDKYNIQSVE</sequence>
<protein>
    <recommendedName>
        <fullName evidence="2">Glycosyltransferase subfamily 4-like N-terminal domain-containing protein</fullName>
    </recommendedName>
</protein>
<gene>
    <name evidence="1" type="ORF">S01H4_38486</name>
</gene>
<accession>X1DAI5</accession>
<comment type="caution">
    <text evidence="1">The sequence shown here is derived from an EMBL/GenBank/DDBJ whole genome shotgun (WGS) entry which is preliminary data.</text>
</comment>
<proteinExistence type="predicted"/>
<organism evidence="1">
    <name type="scientific">marine sediment metagenome</name>
    <dbReference type="NCBI Taxonomy" id="412755"/>
    <lineage>
        <taxon>unclassified sequences</taxon>
        <taxon>metagenomes</taxon>
        <taxon>ecological metagenomes</taxon>
    </lineage>
</organism>